<keyword evidence="1" id="KW-1133">Transmembrane helix</keyword>
<keyword evidence="1" id="KW-0812">Transmembrane</keyword>
<protein>
    <recommendedName>
        <fullName evidence="4">DUF2516 domain-containing protein</fullName>
    </recommendedName>
</protein>
<evidence type="ECO:0000313" key="2">
    <source>
        <dbReference type="EMBL" id="AZA12251.1"/>
    </source>
</evidence>
<dbReference type="AlphaFoldDB" id="A0A3G6J2G2"/>
<gene>
    <name evidence="2" type="ORF">CGERO_09820</name>
</gene>
<keyword evidence="1" id="KW-0472">Membrane</keyword>
<feature type="transmembrane region" description="Helical" evidence="1">
    <location>
        <begin position="49"/>
        <end position="82"/>
    </location>
</feature>
<proteinExistence type="predicted"/>
<reference evidence="2 3" key="1">
    <citation type="submission" date="2018-11" db="EMBL/GenBank/DDBJ databases">
        <authorList>
            <person name="Kleinhagauer T."/>
            <person name="Glaeser S.P."/>
            <person name="Spergser J."/>
            <person name="Ruckert C."/>
            <person name="Kaempfer P."/>
            <person name="Busse H.-J."/>
        </authorList>
    </citation>
    <scope>NUCLEOTIDE SEQUENCE [LARGE SCALE GENOMIC DNA]</scope>
    <source>
        <strain evidence="2 3">W8</strain>
    </source>
</reference>
<dbReference type="InterPro" id="IPR019662">
    <property type="entry name" value="DUF2516"/>
</dbReference>
<name>A0A3G6J2G2_9CORY</name>
<accession>A0A3G6J2G2</accession>
<dbReference type="Pfam" id="PF10724">
    <property type="entry name" value="DUF2516"/>
    <property type="match status" value="1"/>
</dbReference>
<dbReference type="KEGG" id="cgk:CGERO_09820"/>
<keyword evidence="3" id="KW-1185">Reference proteome</keyword>
<sequence>MSIAMIYVALKYVVFGFKLLIFAGGITGAAMAAMTRGDAFSVADRHDKWIWVAMLAGSSLVQLINVPFLSWIGIVIIGLYWFDVRPQIKDILEGNYGW</sequence>
<dbReference type="Proteomes" id="UP000271587">
    <property type="component" value="Chromosome"/>
</dbReference>
<evidence type="ECO:0000256" key="1">
    <source>
        <dbReference type="SAM" id="Phobius"/>
    </source>
</evidence>
<dbReference type="EMBL" id="CP033897">
    <property type="protein sequence ID" value="AZA12251.1"/>
    <property type="molecule type" value="Genomic_DNA"/>
</dbReference>
<evidence type="ECO:0000313" key="3">
    <source>
        <dbReference type="Proteomes" id="UP000271587"/>
    </source>
</evidence>
<organism evidence="2 3">
    <name type="scientific">Corynebacterium gerontici</name>
    <dbReference type="NCBI Taxonomy" id="2079234"/>
    <lineage>
        <taxon>Bacteria</taxon>
        <taxon>Bacillati</taxon>
        <taxon>Actinomycetota</taxon>
        <taxon>Actinomycetes</taxon>
        <taxon>Mycobacteriales</taxon>
        <taxon>Corynebacteriaceae</taxon>
        <taxon>Corynebacterium</taxon>
    </lineage>
</organism>
<evidence type="ECO:0008006" key="4">
    <source>
        <dbReference type="Google" id="ProtNLM"/>
    </source>
</evidence>
<feature type="transmembrane region" description="Helical" evidence="1">
    <location>
        <begin position="12"/>
        <end position="34"/>
    </location>
</feature>